<keyword evidence="2" id="KW-0813">Transport</keyword>
<dbReference type="PANTHER" id="PTHR30061">
    <property type="entry name" value="MALTOSE-BINDING PERIPLASMIC PROTEIN"/>
    <property type="match status" value="1"/>
</dbReference>
<evidence type="ECO:0000256" key="3">
    <source>
        <dbReference type="ARBA" id="ARBA00022597"/>
    </source>
</evidence>
<dbReference type="PROSITE" id="PS51257">
    <property type="entry name" value="PROKAR_LIPOPROTEIN"/>
    <property type="match status" value="1"/>
</dbReference>
<evidence type="ECO:0000256" key="2">
    <source>
        <dbReference type="ARBA" id="ARBA00022448"/>
    </source>
</evidence>
<dbReference type="GO" id="GO:0015768">
    <property type="term" value="P:maltose transport"/>
    <property type="evidence" value="ECO:0007669"/>
    <property type="project" value="TreeGrafter"/>
</dbReference>
<dbReference type="EMBL" id="PYHR01000002">
    <property type="protein sequence ID" value="PWD51171.1"/>
    <property type="molecule type" value="Genomic_DNA"/>
</dbReference>
<feature type="chain" id="PRO_5038852016" evidence="6">
    <location>
        <begin position="23"/>
        <end position="424"/>
    </location>
</feature>
<dbReference type="SUPFAM" id="SSF53850">
    <property type="entry name" value="Periplasmic binding protein-like II"/>
    <property type="match status" value="1"/>
</dbReference>
<evidence type="ECO:0000256" key="1">
    <source>
        <dbReference type="ARBA" id="ARBA00008520"/>
    </source>
</evidence>
<dbReference type="GO" id="GO:0015144">
    <property type="term" value="F:carbohydrate transmembrane transporter activity"/>
    <property type="evidence" value="ECO:0007669"/>
    <property type="project" value="InterPro"/>
</dbReference>
<dbReference type="CDD" id="cd13586">
    <property type="entry name" value="PBP2_Maltose_binding_like"/>
    <property type="match status" value="1"/>
</dbReference>
<dbReference type="InterPro" id="IPR006059">
    <property type="entry name" value="SBP"/>
</dbReference>
<dbReference type="OrthoDB" id="9766758at2"/>
<name>A0A2U1ZW22_9MICO</name>
<proteinExistence type="inferred from homology"/>
<dbReference type="PANTHER" id="PTHR30061:SF50">
    <property type="entry name" value="MALTOSE_MALTODEXTRIN-BINDING PERIPLASMIC PROTEIN"/>
    <property type="match status" value="1"/>
</dbReference>
<dbReference type="GO" id="GO:0055052">
    <property type="term" value="C:ATP-binding cassette (ABC) transporter complex, substrate-binding subunit-containing"/>
    <property type="evidence" value="ECO:0007669"/>
    <property type="project" value="TreeGrafter"/>
</dbReference>
<accession>A0A2U1ZW22</accession>
<feature type="compositionally biased region" description="Low complexity" evidence="5">
    <location>
        <begin position="29"/>
        <end position="42"/>
    </location>
</feature>
<evidence type="ECO:0000256" key="4">
    <source>
        <dbReference type="ARBA" id="ARBA00022729"/>
    </source>
</evidence>
<keyword evidence="3" id="KW-0762">Sugar transport</keyword>
<dbReference type="Pfam" id="PF13416">
    <property type="entry name" value="SBP_bac_8"/>
    <property type="match status" value="1"/>
</dbReference>
<feature type="signal peptide" evidence="6">
    <location>
        <begin position="1"/>
        <end position="22"/>
    </location>
</feature>
<feature type="region of interest" description="Disordered" evidence="5">
    <location>
        <begin position="25"/>
        <end position="47"/>
    </location>
</feature>
<comment type="caution">
    <text evidence="7">The sequence shown here is derived from an EMBL/GenBank/DDBJ whole genome shotgun (WGS) entry which is preliminary data.</text>
</comment>
<evidence type="ECO:0000313" key="8">
    <source>
        <dbReference type="Proteomes" id="UP000245166"/>
    </source>
</evidence>
<dbReference type="Gene3D" id="3.40.190.10">
    <property type="entry name" value="Periplasmic binding protein-like II"/>
    <property type="match status" value="2"/>
</dbReference>
<protein>
    <submittedName>
        <fullName evidence="7">Maltose ABC transporter substrate-binding protein</fullName>
    </submittedName>
</protein>
<evidence type="ECO:0000256" key="6">
    <source>
        <dbReference type="SAM" id="SignalP"/>
    </source>
</evidence>
<gene>
    <name evidence="7" type="ORF">C8046_11450</name>
</gene>
<dbReference type="AlphaFoldDB" id="A0A2U1ZW22"/>
<dbReference type="GO" id="GO:1901982">
    <property type="term" value="F:maltose binding"/>
    <property type="evidence" value="ECO:0007669"/>
    <property type="project" value="TreeGrafter"/>
</dbReference>
<dbReference type="PRINTS" id="PR00181">
    <property type="entry name" value="MALTOSEBP"/>
</dbReference>
<dbReference type="GO" id="GO:0042956">
    <property type="term" value="P:maltodextrin transmembrane transport"/>
    <property type="evidence" value="ECO:0007669"/>
    <property type="project" value="TreeGrafter"/>
</dbReference>
<evidence type="ECO:0000313" key="7">
    <source>
        <dbReference type="EMBL" id="PWD51171.1"/>
    </source>
</evidence>
<keyword evidence="4 6" id="KW-0732">Signal</keyword>
<reference evidence="7 8" key="1">
    <citation type="submission" date="2018-03" db="EMBL/GenBank/DDBJ databases">
        <title>Genome assembly of novel Miniimonas species PCH200.</title>
        <authorList>
            <person name="Thakur V."/>
            <person name="Kumar V."/>
            <person name="Singh D."/>
        </authorList>
    </citation>
    <scope>NUCLEOTIDE SEQUENCE [LARGE SCALE GENOMIC DNA]</scope>
    <source>
        <strain evidence="7 8">PCH200</strain>
    </source>
</reference>
<dbReference type="Proteomes" id="UP000245166">
    <property type="component" value="Unassembled WGS sequence"/>
</dbReference>
<dbReference type="RefSeq" id="WP_109229552.1">
    <property type="nucleotide sequence ID" value="NZ_PYHR01000002.1"/>
</dbReference>
<sequence length="424" mass="44039">MRKSIVLGAPLAVAVLALTACGGGDPAPAETASGTSSATETATGGGDAEGAELVIWSDAEREQAINDAAADFEADTGATVTVVQKNFEDLRADFLAQVPTGEGPDITIGAHDWLGEFVESGVVDTIDLGERVSDFEPVTVEALTYDGQLYALPYAQESVALIQNTALVGEETPATWDEMIQMATDAGFGDRPFILYTSGTKGDMYTSYGFQTSFGAPVFVQAEDGSYTNEVGLGGESGLAFAQFLFDNGSAGTGYFTDTVDYDIGNELFATGQSPFIVQGPWTIPTFTDAGVDVAVGPIPAAGAESAAPFVGVQGFYLSAQSSNALLANDFLTNYMSTDEAQAALYEADPRIPALTSVADDVASDPVIAGFLSAAQNGVPMPNIPEMGAVWDFWNAAQIALINGQDPASIWPGMVTNIETAIAN</sequence>
<comment type="similarity">
    <text evidence="1">Belongs to the bacterial solute-binding protein 1 family.</text>
</comment>
<organism evidence="7 8">
    <name type="scientific">Serinibacter arcticus</name>
    <dbReference type="NCBI Taxonomy" id="1655435"/>
    <lineage>
        <taxon>Bacteria</taxon>
        <taxon>Bacillati</taxon>
        <taxon>Actinomycetota</taxon>
        <taxon>Actinomycetes</taxon>
        <taxon>Micrococcales</taxon>
        <taxon>Beutenbergiaceae</taxon>
        <taxon>Serinibacter</taxon>
    </lineage>
</organism>
<keyword evidence="8" id="KW-1185">Reference proteome</keyword>
<dbReference type="InterPro" id="IPR006060">
    <property type="entry name" value="Maltose/Cyclodextrin-bd"/>
</dbReference>
<evidence type="ECO:0000256" key="5">
    <source>
        <dbReference type="SAM" id="MobiDB-lite"/>
    </source>
</evidence>